<name>X0TQB4_9ZZZZ</name>
<comment type="caution">
    <text evidence="1">The sequence shown here is derived from an EMBL/GenBank/DDBJ whole genome shotgun (WGS) entry which is preliminary data.</text>
</comment>
<organism evidence="1">
    <name type="scientific">marine sediment metagenome</name>
    <dbReference type="NCBI Taxonomy" id="412755"/>
    <lineage>
        <taxon>unclassified sequences</taxon>
        <taxon>metagenomes</taxon>
        <taxon>ecological metagenomes</taxon>
    </lineage>
</organism>
<dbReference type="AlphaFoldDB" id="X0TQB4"/>
<protein>
    <submittedName>
        <fullName evidence="1">Uncharacterized protein</fullName>
    </submittedName>
</protein>
<proteinExistence type="predicted"/>
<evidence type="ECO:0000313" key="1">
    <source>
        <dbReference type="EMBL" id="GAF95439.1"/>
    </source>
</evidence>
<dbReference type="EMBL" id="BARS01017211">
    <property type="protein sequence ID" value="GAF95439.1"/>
    <property type="molecule type" value="Genomic_DNA"/>
</dbReference>
<gene>
    <name evidence="1" type="ORF">S01H1_28188</name>
</gene>
<feature type="non-terminal residue" evidence="1">
    <location>
        <position position="1"/>
    </location>
</feature>
<accession>X0TQB4</accession>
<reference evidence="1" key="1">
    <citation type="journal article" date="2014" name="Front. Microbiol.">
        <title>High frequency of phylogenetically diverse reductive dehalogenase-homologous genes in deep subseafloor sedimentary metagenomes.</title>
        <authorList>
            <person name="Kawai M."/>
            <person name="Futagami T."/>
            <person name="Toyoda A."/>
            <person name="Takaki Y."/>
            <person name="Nishi S."/>
            <person name="Hori S."/>
            <person name="Arai W."/>
            <person name="Tsubouchi T."/>
            <person name="Morono Y."/>
            <person name="Uchiyama I."/>
            <person name="Ito T."/>
            <person name="Fujiyama A."/>
            <person name="Inagaki F."/>
            <person name="Takami H."/>
        </authorList>
    </citation>
    <scope>NUCLEOTIDE SEQUENCE</scope>
    <source>
        <strain evidence="1">Expedition CK06-06</strain>
    </source>
</reference>
<sequence>AQLGERSVRKTVTCRMCNALILREISILSAIYL</sequence>